<dbReference type="Proteomes" id="UP000824469">
    <property type="component" value="Unassembled WGS sequence"/>
</dbReference>
<comment type="subcellular location">
    <subcellularLocation>
        <location evidence="1">Secreted</location>
        <location evidence="1">Cell wall</location>
    </subcellularLocation>
</comment>
<dbReference type="InterPro" id="IPR052437">
    <property type="entry name" value="Pectin_Meth_Modulator"/>
</dbReference>
<feature type="non-terminal residue" evidence="7">
    <location>
        <position position="337"/>
    </location>
</feature>
<reference evidence="7 8" key="1">
    <citation type="journal article" date="2021" name="Nat. Plants">
        <title>The Taxus genome provides insights into paclitaxel biosynthesis.</title>
        <authorList>
            <person name="Xiong X."/>
            <person name="Gou J."/>
            <person name="Liao Q."/>
            <person name="Li Y."/>
            <person name="Zhou Q."/>
            <person name="Bi G."/>
            <person name="Li C."/>
            <person name="Du R."/>
            <person name="Wang X."/>
            <person name="Sun T."/>
            <person name="Guo L."/>
            <person name="Liang H."/>
            <person name="Lu P."/>
            <person name="Wu Y."/>
            <person name="Zhang Z."/>
            <person name="Ro D.K."/>
            <person name="Shang Y."/>
            <person name="Huang S."/>
            <person name="Yan J."/>
        </authorList>
    </citation>
    <scope>NUCLEOTIDE SEQUENCE [LARGE SCALE GENOMIC DNA]</scope>
    <source>
        <strain evidence="7">Ta-2019</strain>
    </source>
</reference>
<evidence type="ECO:0000313" key="7">
    <source>
        <dbReference type="EMBL" id="KAH9290552.1"/>
    </source>
</evidence>
<proteinExistence type="predicted"/>
<keyword evidence="8" id="KW-1185">Reference proteome</keyword>
<dbReference type="SUPFAM" id="SSF49785">
    <property type="entry name" value="Galactose-binding domain-like"/>
    <property type="match status" value="1"/>
</dbReference>
<dbReference type="EMBL" id="JAHRHJ020003813">
    <property type="protein sequence ID" value="KAH9290552.1"/>
    <property type="molecule type" value="Genomic_DNA"/>
</dbReference>
<dbReference type="AlphaFoldDB" id="A0AA38BY83"/>
<sequence length="337" mass="36545">LLQNGNFEYAPKPSSMKGTEIRGSDSLPFWHIKGFVEYITSGHKQGDMLVVVPQGAHAARLGNEAQLSQRVEVKKGSLYSLTFSVARTCAQAETLNVSVPPNAGELPMQTVYSSTGWDSYAWAFRAAYNVVDITLHNPGVTEDRACGPLIDAIAIKEVFLPRYAKGNLIKNGDFEEGPLVFHNSSFGVLLPPNVDDRNSPLPGWIMDSLKSVKYIDALHYAVPQGKRAVELLAGRESSIAQIVRTAVGKSYLLSFTVGDGSNACNGSMIVEAFAAKGSVKVPYESKGTGGFKPAQLEFKAISARTRVAFYSTFYHMRSDDLSSLCGPVIDDVKLVAR</sequence>
<accession>A0AA38BY83</accession>
<dbReference type="PANTHER" id="PTHR31265">
    <property type="entry name" value="OS02G0527500 PROTEIN-RELATED"/>
    <property type="match status" value="1"/>
</dbReference>
<dbReference type="Gene3D" id="2.60.120.260">
    <property type="entry name" value="Galactose-binding domain-like"/>
    <property type="match status" value="2"/>
</dbReference>
<evidence type="ECO:0000256" key="1">
    <source>
        <dbReference type="ARBA" id="ARBA00004191"/>
    </source>
</evidence>
<dbReference type="Pfam" id="PF04862">
    <property type="entry name" value="DUF642"/>
    <property type="match status" value="2"/>
</dbReference>
<feature type="domain" description="DUF642" evidence="6">
    <location>
        <begin position="1"/>
        <end position="156"/>
    </location>
</feature>
<organism evidence="7 8">
    <name type="scientific">Taxus chinensis</name>
    <name type="common">Chinese yew</name>
    <name type="synonym">Taxus wallichiana var. chinensis</name>
    <dbReference type="NCBI Taxonomy" id="29808"/>
    <lineage>
        <taxon>Eukaryota</taxon>
        <taxon>Viridiplantae</taxon>
        <taxon>Streptophyta</taxon>
        <taxon>Embryophyta</taxon>
        <taxon>Tracheophyta</taxon>
        <taxon>Spermatophyta</taxon>
        <taxon>Pinopsida</taxon>
        <taxon>Pinidae</taxon>
        <taxon>Conifers II</taxon>
        <taxon>Cupressales</taxon>
        <taxon>Taxaceae</taxon>
        <taxon>Taxus</taxon>
    </lineage>
</organism>
<dbReference type="FunFam" id="2.60.120.260:FF:000031">
    <property type="entry name" value="DUF642 family protein"/>
    <property type="match status" value="1"/>
</dbReference>
<name>A0AA38BY83_TAXCH</name>
<evidence type="ECO:0000313" key="8">
    <source>
        <dbReference type="Proteomes" id="UP000824469"/>
    </source>
</evidence>
<evidence type="ECO:0000256" key="4">
    <source>
        <dbReference type="ARBA" id="ARBA00022729"/>
    </source>
</evidence>
<dbReference type="InterPro" id="IPR006946">
    <property type="entry name" value="DGR2-like_dom"/>
</dbReference>
<dbReference type="OMA" id="TRIVFYS"/>
<evidence type="ECO:0000256" key="5">
    <source>
        <dbReference type="ARBA" id="ARBA00023180"/>
    </source>
</evidence>
<keyword evidence="2" id="KW-0134">Cell wall</keyword>
<protein>
    <recommendedName>
        <fullName evidence="6">DUF642 domain-containing protein</fullName>
    </recommendedName>
</protein>
<comment type="caution">
    <text evidence="7">The sequence shown here is derived from an EMBL/GenBank/DDBJ whole genome shotgun (WGS) entry which is preliminary data.</text>
</comment>
<keyword evidence="3" id="KW-0964">Secreted</keyword>
<gene>
    <name evidence="7" type="ORF">KI387_034669</name>
</gene>
<dbReference type="InterPro" id="IPR008979">
    <property type="entry name" value="Galactose-bd-like_sf"/>
</dbReference>
<evidence type="ECO:0000256" key="2">
    <source>
        <dbReference type="ARBA" id="ARBA00022512"/>
    </source>
</evidence>
<evidence type="ECO:0000256" key="3">
    <source>
        <dbReference type="ARBA" id="ARBA00022525"/>
    </source>
</evidence>
<keyword evidence="5" id="KW-0325">Glycoprotein</keyword>
<evidence type="ECO:0000259" key="6">
    <source>
        <dbReference type="Pfam" id="PF04862"/>
    </source>
</evidence>
<feature type="domain" description="DUF642" evidence="6">
    <location>
        <begin position="167"/>
        <end position="334"/>
    </location>
</feature>
<keyword evidence="4" id="KW-0732">Signal</keyword>